<dbReference type="InterPro" id="IPR012902">
    <property type="entry name" value="N_methyl_site"/>
</dbReference>
<name>A0A0S2T9J2_9GAMM</name>
<dbReference type="EMBL" id="CP013099">
    <property type="protein sequence ID" value="ALP51806.1"/>
    <property type="molecule type" value="Genomic_DNA"/>
</dbReference>
<keyword evidence="1" id="KW-0472">Membrane</keyword>
<reference evidence="2" key="1">
    <citation type="submission" date="2015-10" db="EMBL/GenBank/DDBJ databases">
        <title>Description of Candidatus Tenderia electrophaga gen. nov, sp. nov., an Uncultivated Electroautotroph from a Biocathode Enrichment.</title>
        <authorList>
            <person name="Eddie B.J."/>
            <person name="Malanoski A.P."/>
            <person name="Wang Z."/>
            <person name="Hall R.J."/>
            <person name="Oh S.D."/>
            <person name="Heiner C."/>
            <person name="Lin B."/>
            <person name="Strycharz-Glaven S.M."/>
        </authorList>
    </citation>
    <scope>NUCLEOTIDE SEQUENCE [LARGE SCALE GENOMIC DNA]</scope>
    <source>
        <strain evidence="2">NRL1</strain>
    </source>
</reference>
<evidence type="ECO:0008006" key="4">
    <source>
        <dbReference type="Google" id="ProtNLM"/>
    </source>
</evidence>
<evidence type="ECO:0000256" key="1">
    <source>
        <dbReference type="SAM" id="Phobius"/>
    </source>
</evidence>
<dbReference type="AlphaFoldDB" id="A0A0S2T9J2"/>
<protein>
    <recommendedName>
        <fullName evidence="4">Pilus assembly protein PilW</fullName>
    </recommendedName>
</protein>
<accession>A0A0S2T9J2</accession>
<dbReference type="KEGG" id="tee:Tel_00875"/>
<evidence type="ECO:0000313" key="2">
    <source>
        <dbReference type="EMBL" id="ALP51806.1"/>
    </source>
</evidence>
<dbReference type="InterPro" id="IPR032092">
    <property type="entry name" value="PilW"/>
</dbReference>
<proteinExistence type="predicted"/>
<evidence type="ECO:0000313" key="3">
    <source>
        <dbReference type="Proteomes" id="UP000055136"/>
    </source>
</evidence>
<gene>
    <name evidence="2" type="ORF">Tel_00875</name>
</gene>
<keyword evidence="3" id="KW-1185">Reference proteome</keyword>
<feature type="transmembrane region" description="Helical" evidence="1">
    <location>
        <begin position="20"/>
        <end position="38"/>
    </location>
</feature>
<dbReference type="InterPro" id="IPR045584">
    <property type="entry name" value="Pilin-like"/>
</dbReference>
<keyword evidence="1" id="KW-0812">Transmembrane</keyword>
<dbReference type="STRING" id="1748243.Tel_00875"/>
<sequence>MTDRTNHVSQQRGFSMVELMVAIVVSLLLMTGTIQIFANNKQTYRVQEALSRLQENGRFAVNLLTKDIRMAGFAGCGDIGVATNIADVDGDGVPDQAGDVSTAGIDGREEAGLPVAITDTVQLTAADVYDGTDVILIKRGSDTGVRLVGNMTADNANIQLDAVTAAGLFAPDDILVISDCEDTDVFAANNVSSGSGKITIAHSNSVNINNKLSKAYGADASVMKMESFVYYIGINASGGPSLYRKRLSNVNVVTEELIEGVEDMEILYGEDTNGDQTADTYISAASVTNMVDVVSVRLTLTLRTLDDNVSLTAGGGDNRIRRTFSSTITIRNRVS</sequence>
<organism evidence="2 3">
    <name type="scientific">Candidatus Tenderia electrophaga</name>
    <dbReference type="NCBI Taxonomy" id="1748243"/>
    <lineage>
        <taxon>Bacteria</taxon>
        <taxon>Pseudomonadati</taxon>
        <taxon>Pseudomonadota</taxon>
        <taxon>Gammaproteobacteria</taxon>
        <taxon>Candidatus Tenderiales</taxon>
        <taxon>Candidatus Tenderiaceae</taxon>
        <taxon>Candidatus Tenderia</taxon>
    </lineage>
</organism>
<keyword evidence="1" id="KW-1133">Transmembrane helix</keyword>
<dbReference type="Proteomes" id="UP000055136">
    <property type="component" value="Chromosome"/>
</dbReference>
<dbReference type="NCBIfam" id="TIGR02532">
    <property type="entry name" value="IV_pilin_GFxxxE"/>
    <property type="match status" value="1"/>
</dbReference>
<dbReference type="Pfam" id="PF07963">
    <property type="entry name" value="N_methyl"/>
    <property type="match status" value="1"/>
</dbReference>
<dbReference type="Pfam" id="PF16074">
    <property type="entry name" value="PilW"/>
    <property type="match status" value="1"/>
</dbReference>
<dbReference type="GO" id="GO:0043683">
    <property type="term" value="P:type IV pilus assembly"/>
    <property type="evidence" value="ECO:0007669"/>
    <property type="project" value="InterPro"/>
</dbReference>
<dbReference type="SUPFAM" id="SSF54523">
    <property type="entry name" value="Pili subunits"/>
    <property type="match status" value="1"/>
</dbReference>